<sequence length="242" mass="26271">MKHRFTKISLLSLSLGALLFASCTKKADNGNATIQFQAQANNSTYTMNGSSITPVSSSSSTTGIATVNWTSGYVVASEFQFEAEKENNNNQTDTMHVQYEAKGPFKFDLFAPPATLASLNIPAATYDHVQVEVEGIKSASGDPNFYLKGTYKNVAGVVTPVIIQINETFDINSEITKWQAQTITYTSLVTMHLDLLLKNVTTTLLDNATQTSGSIVISGTSNADIYQLIVANLRFMSGVEFH</sequence>
<dbReference type="Proteomes" id="UP000198711">
    <property type="component" value="Unassembled WGS sequence"/>
</dbReference>
<evidence type="ECO:0000313" key="2">
    <source>
        <dbReference type="EMBL" id="SDX11271.1"/>
    </source>
</evidence>
<keyword evidence="3" id="KW-1185">Reference proteome</keyword>
<reference evidence="2 3" key="1">
    <citation type="submission" date="2016-10" db="EMBL/GenBank/DDBJ databases">
        <authorList>
            <person name="Varghese N."/>
            <person name="Submissions S."/>
        </authorList>
    </citation>
    <scope>NUCLEOTIDE SEQUENCE [LARGE SCALE GENOMIC DNA]</scope>
    <source>
        <strain evidence="2 3">DSM 25353</strain>
    </source>
</reference>
<dbReference type="AlphaFoldDB" id="A0A8X8LFI7"/>
<keyword evidence="1" id="KW-0732">Signal</keyword>
<proteinExistence type="predicted"/>
<evidence type="ECO:0008006" key="4">
    <source>
        <dbReference type="Google" id="ProtNLM"/>
    </source>
</evidence>
<accession>A0A8X8LFI7</accession>
<dbReference type="EMBL" id="FNNO01000009">
    <property type="protein sequence ID" value="SDX11271.1"/>
    <property type="molecule type" value="Genomic_DNA"/>
</dbReference>
<evidence type="ECO:0000313" key="3">
    <source>
        <dbReference type="Proteomes" id="UP000198711"/>
    </source>
</evidence>
<comment type="caution">
    <text evidence="2">The sequence shown here is derived from an EMBL/GenBank/DDBJ whole genome shotgun (WGS) entry which is preliminary data.</text>
</comment>
<feature type="chain" id="PRO_5036487409" description="DUF4382 domain-containing protein" evidence="1">
    <location>
        <begin position="28"/>
        <end position="242"/>
    </location>
</feature>
<evidence type="ECO:0000256" key="1">
    <source>
        <dbReference type="SAM" id="SignalP"/>
    </source>
</evidence>
<protein>
    <recommendedName>
        <fullName evidence="4">DUF4382 domain-containing protein</fullName>
    </recommendedName>
</protein>
<dbReference type="PROSITE" id="PS51257">
    <property type="entry name" value="PROKAR_LIPOPROTEIN"/>
    <property type="match status" value="1"/>
</dbReference>
<feature type="signal peptide" evidence="1">
    <location>
        <begin position="1"/>
        <end position="27"/>
    </location>
</feature>
<organism evidence="2 3">
    <name type="scientific">Hydrobacter penzbergensis</name>
    <dbReference type="NCBI Taxonomy" id="1235997"/>
    <lineage>
        <taxon>Bacteria</taxon>
        <taxon>Pseudomonadati</taxon>
        <taxon>Bacteroidota</taxon>
        <taxon>Chitinophagia</taxon>
        <taxon>Chitinophagales</taxon>
        <taxon>Chitinophagaceae</taxon>
        <taxon>Hydrobacter</taxon>
    </lineage>
</organism>
<dbReference type="RefSeq" id="WP_139173900.1">
    <property type="nucleotide sequence ID" value="NZ_FNNO01000009.1"/>
</dbReference>
<gene>
    <name evidence="2" type="ORF">SAMN05444410_10975</name>
</gene>
<name>A0A8X8LFI7_9BACT</name>